<dbReference type="SUPFAM" id="SSF54236">
    <property type="entry name" value="Ubiquitin-like"/>
    <property type="match status" value="1"/>
</dbReference>
<feature type="domain" description="Ubiquitin-like" evidence="2">
    <location>
        <begin position="94"/>
        <end position="164"/>
    </location>
</feature>
<dbReference type="PROSITE" id="PS50053">
    <property type="entry name" value="UBIQUITIN_2"/>
    <property type="match status" value="1"/>
</dbReference>
<reference evidence="4" key="1">
    <citation type="submission" date="2016-11" db="UniProtKB">
        <authorList>
            <consortium name="WormBaseParasite"/>
        </authorList>
    </citation>
    <scope>IDENTIFICATION</scope>
</reference>
<name>A0A1I7U581_9PELO</name>
<evidence type="ECO:0000313" key="3">
    <source>
        <dbReference type="Proteomes" id="UP000095282"/>
    </source>
</evidence>
<evidence type="ECO:0000313" key="4">
    <source>
        <dbReference type="WBParaSite" id="Csp11.Scaffold629.g14979.t1"/>
    </source>
</evidence>
<evidence type="ECO:0000259" key="2">
    <source>
        <dbReference type="PROSITE" id="PS50053"/>
    </source>
</evidence>
<sequence length="164" mass="19536">MLEEMRKEQEKFNKEVLETLQLMRQEIKDNQEKMEKIKEEQKKVMSEVEAIRNEMKTLKRDSDKNSMETNALERIETTSDHFSSQKIEFAISFEGRNGTFSFLPTDTILDLKNECAIRFGVPVHQQRIYFTDLDGFILEFQDHRTLHGFDIRSYSVVSMHQRSY</sequence>
<dbReference type="CDD" id="cd17039">
    <property type="entry name" value="Ubl_ubiquitin_like"/>
    <property type="match status" value="1"/>
</dbReference>
<dbReference type="Gene3D" id="3.10.20.90">
    <property type="entry name" value="Phosphatidylinositol 3-kinase Catalytic Subunit, Chain A, domain 1"/>
    <property type="match status" value="1"/>
</dbReference>
<protein>
    <submittedName>
        <fullName evidence="4">Ubiquitin-like domain-containing protein</fullName>
    </submittedName>
</protein>
<dbReference type="Proteomes" id="UP000095282">
    <property type="component" value="Unplaced"/>
</dbReference>
<dbReference type="AlphaFoldDB" id="A0A1I7U581"/>
<dbReference type="InterPro" id="IPR029071">
    <property type="entry name" value="Ubiquitin-like_domsf"/>
</dbReference>
<feature type="coiled-coil region" evidence="1">
    <location>
        <begin position="2"/>
        <end position="61"/>
    </location>
</feature>
<accession>A0A1I7U581</accession>
<keyword evidence="3" id="KW-1185">Reference proteome</keyword>
<organism evidence="3 4">
    <name type="scientific">Caenorhabditis tropicalis</name>
    <dbReference type="NCBI Taxonomy" id="1561998"/>
    <lineage>
        <taxon>Eukaryota</taxon>
        <taxon>Metazoa</taxon>
        <taxon>Ecdysozoa</taxon>
        <taxon>Nematoda</taxon>
        <taxon>Chromadorea</taxon>
        <taxon>Rhabditida</taxon>
        <taxon>Rhabditina</taxon>
        <taxon>Rhabditomorpha</taxon>
        <taxon>Rhabditoidea</taxon>
        <taxon>Rhabditidae</taxon>
        <taxon>Peloderinae</taxon>
        <taxon>Caenorhabditis</taxon>
    </lineage>
</organism>
<keyword evidence="1" id="KW-0175">Coiled coil</keyword>
<proteinExistence type="predicted"/>
<dbReference type="Pfam" id="PF00240">
    <property type="entry name" value="ubiquitin"/>
    <property type="match status" value="1"/>
</dbReference>
<dbReference type="WBParaSite" id="Csp11.Scaffold629.g14979.t1">
    <property type="protein sequence ID" value="Csp11.Scaffold629.g14979.t1"/>
    <property type="gene ID" value="Csp11.Scaffold629.g14979"/>
</dbReference>
<dbReference type="InterPro" id="IPR000626">
    <property type="entry name" value="Ubiquitin-like_dom"/>
</dbReference>
<evidence type="ECO:0000256" key="1">
    <source>
        <dbReference type="SAM" id="Coils"/>
    </source>
</evidence>